<dbReference type="EMBL" id="RBAM01000003">
    <property type="protein sequence ID" value="RKN75676.1"/>
    <property type="molecule type" value="Genomic_DNA"/>
</dbReference>
<comment type="caution">
    <text evidence="1">The sequence shown here is derived from an EMBL/GenBank/DDBJ whole genome shotgun (WGS) entry which is preliminary data.</text>
</comment>
<dbReference type="Proteomes" id="UP000270343">
    <property type="component" value="Unassembled WGS sequence"/>
</dbReference>
<dbReference type="InterPro" id="IPR036410">
    <property type="entry name" value="HSP_DnaJ_Cys-rich_dom_sf"/>
</dbReference>
<keyword evidence="2" id="KW-1185">Reference proteome</keyword>
<name>A0A3B0BVX8_9ACTN</name>
<gene>
    <name evidence="1" type="ORF">D7231_09780</name>
</gene>
<dbReference type="RefSeq" id="WP_120754534.1">
    <property type="nucleotide sequence ID" value="NZ_JBFADQ010000011.1"/>
</dbReference>
<sequence>MAVRDGDRIRVETSGSGWVDGIEGVVAGAWEGRLRIRITKNAPPGVNAILLEEDAVYAVCDQDEGPGPMPLCSSCEGSGKIEWEDEDGWQHEAPCTTCGGEGEVNR</sequence>
<evidence type="ECO:0000313" key="2">
    <source>
        <dbReference type="Proteomes" id="UP000270343"/>
    </source>
</evidence>
<reference evidence="1 2" key="1">
    <citation type="journal article" date="2015" name="Antonie Van Leeuwenhoek">
        <title>Streptomyces klenkii sp. nov., isolated from deep marine sediment.</title>
        <authorList>
            <person name="Veyisoglu A."/>
            <person name="Sahin N."/>
        </authorList>
    </citation>
    <scope>NUCLEOTIDE SEQUENCE [LARGE SCALE GENOMIC DNA]</scope>
    <source>
        <strain evidence="1 2">KCTC 29202</strain>
    </source>
</reference>
<accession>A0A3B0BVX8</accession>
<dbReference type="Gene3D" id="6.20.20.10">
    <property type="match status" value="1"/>
</dbReference>
<evidence type="ECO:0000313" key="1">
    <source>
        <dbReference type="EMBL" id="RKN75676.1"/>
    </source>
</evidence>
<protein>
    <submittedName>
        <fullName evidence="1">Uncharacterized protein</fullName>
    </submittedName>
</protein>
<organism evidence="1 2">
    <name type="scientific">Streptomyces klenkii</name>
    <dbReference type="NCBI Taxonomy" id="1420899"/>
    <lineage>
        <taxon>Bacteria</taxon>
        <taxon>Bacillati</taxon>
        <taxon>Actinomycetota</taxon>
        <taxon>Actinomycetes</taxon>
        <taxon>Kitasatosporales</taxon>
        <taxon>Streptomycetaceae</taxon>
        <taxon>Streptomyces</taxon>
    </lineage>
</organism>
<dbReference type="AlphaFoldDB" id="A0A3B0BVX8"/>
<dbReference type="OrthoDB" id="4239922at2"/>
<dbReference type="SUPFAM" id="SSF57938">
    <property type="entry name" value="DnaJ/Hsp40 cysteine-rich domain"/>
    <property type="match status" value="1"/>
</dbReference>
<proteinExistence type="predicted"/>